<dbReference type="PANTHER" id="PTHR22683">
    <property type="entry name" value="SPORULATION PROTEIN RELATED"/>
    <property type="match status" value="1"/>
</dbReference>
<accession>A0AAW6THQ1</accession>
<evidence type="ECO:0000313" key="2">
    <source>
        <dbReference type="EMBL" id="MDI4511043.1"/>
    </source>
</evidence>
<evidence type="ECO:0000259" key="1">
    <source>
        <dbReference type="SMART" id="SM00843"/>
    </source>
</evidence>
<sequence>CEKWQLDERQNYVVTQSQEINELIEDYMQEISEGFYEPLQPDPIYDEVISFIREVGKVSASSVQRRFSIGYNRAARLIDRMEAEGIVSSVDKSGRRVIL</sequence>
<name>A0AAW6THQ1_FAUOS</name>
<organism evidence="2">
    <name type="scientific">Faucicola osloensis</name>
    <name type="common">Moraxella osloensis</name>
    <dbReference type="NCBI Taxonomy" id="34062"/>
    <lineage>
        <taxon>Bacteria</taxon>
        <taxon>Pseudomonadati</taxon>
        <taxon>Pseudomonadota</taxon>
        <taxon>Gammaproteobacteria</taxon>
        <taxon>Moraxellales</taxon>
        <taxon>Moraxellaceae</taxon>
        <taxon>Faucicola</taxon>
    </lineage>
</organism>
<dbReference type="InterPro" id="IPR050206">
    <property type="entry name" value="FtsK/SpoIIIE/SftA"/>
</dbReference>
<dbReference type="InterPro" id="IPR036388">
    <property type="entry name" value="WH-like_DNA-bd_sf"/>
</dbReference>
<keyword evidence="2" id="KW-0131">Cell cycle</keyword>
<dbReference type="AlphaFoldDB" id="A0AAW6THQ1"/>
<protein>
    <submittedName>
        <fullName evidence="2">Cell division protein FtsK</fullName>
    </submittedName>
</protein>
<dbReference type="SUPFAM" id="SSF46785">
    <property type="entry name" value="Winged helix' DNA-binding domain"/>
    <property type="match status" value="1"/>
</dbReference>
<feature type="domain" description="FtsK gamma" evidence="1">
    <location>
        <begin position="38"/>
        <end position="99"/>
    </location>
</feature>
<dbReference type="EMBL" id="SSCJ01000046">
    <property type="protein sequence ID" value="MDI4511043.1"/>
    <property type="molecule type" value="Genomic_DNA"/>
</dbReference>
<dbReference type="InterPro" id="IPR036390">
    <property type="entry name" value="WH_DNA-bd_sf"/>
</dbReference>
<dbReference type="PANTHER" id="PTHR22683:SF41">
    <property type="entry name" value="DNA TRANSLOCASE FTSK"/>
    <property type="match status" value="1"/>
</dbReference>
<dbReference type="InterPro" id="IPR018541">
    <property type="entry name" value="Ftsk_gamma"/>
</dbReference>
<reference evidence="2" key="1">
    <citation type="submission" date="2019-04" db="EMBL/GenBank/DDBJ databases">
        <title>Moraxella osloensis CCUG 73412, isolated from corneal scrapings as causative agent of keratitis.</title>
        <authorList>
            <person name="Connolly G."/>
            <person name="Jaen-Luchoro D."/>
            <person name="Pinyeiro-Iglesias B."/>
            <person name="Curry A."/>
            <person name="Knowles S."/>
            <person name="Moore E.R.B."/>
        </authorList>
    </citation>
    <scope>NUCLEOTIDE SEQUENCE</scope>
    <source>
        <strain evidence="2">CCUG 73412</strain>
    </source>
</reference>
<gene>
    <name evidence="2" type="ORF">E6P75_12725</name>
</gene>
<dbReference type="Pfam" id="PF09397">
    <property type="entry name" value="FtsK_gamma"/>
    <property type="match status" value="1"/>
</dbReference>
<dbReference type="Gene3D" id="1.10.10.10">
    <property type="entry name" value="Winged helix-like DNA-binding domain superfamily/Winged helix DNA-binding domain"/>
    <property type="match status" value="1"/>
</dbReference>
<feature type="non-terminal residue" evidence="2">
    <location>
        <position position="1"/>
    </location>
</feature>
<proteinExistence type="predicted"/>
<comment type="caution">
    <text evidence="2">The sequence shown here is derived from an EMBL/GenBank/DDBJ whole genome shotgun (WGS) entry which is preliminary data.</text>
</comment>
<dbReference type="GO" id="GO:0051301">
    <property type="term" value="P:cell division"/>
    <property type="evidence" value="ECO:0007669"/>
    <property type="project" value="UniProtKB-KW"/>
</dbReference>
<keyword evidence="2" id="KW-0132">Cell division</keyword>
<dbReference type="SMART" id="SM00843">
    <property type="entry name" value="Ftsk_gamma"/>
    <property type="match status" value="1"/>
</dbReference>